<dbReference type="PANTHER" id="PTHR43056:SF5">
    <property type="entry name" value="PEPTIDASE S9 PROLYL OLIGOPEPTIDASE CATALYTIC DOMAIN-CONTAINING PROTEIN"/>
    <property type="match status" value="1"/>
</dbReference>
<dbReference type="Gene3D" id="2.120.10.30">
    <property type="entry name" value="TolB, C-terminal domain"/>
    <property type="match status" value="1"/>
</dbReference>
<organism evidence="2">
    <name type="scientific">freshwater metagenome</name>
    <dbReference type="NCBI Taxonomy" id="449393"/>
    <lineage>
        <taxon>unclassified sequences</taxon>
        <taxon>metagenomes</taxon>
        <taxon>ecological metagenomes</taxon>
    </lineage>
</organism>
<dbReference type="SUPFAM" id="SSF53474">
    <property type="entry name" value="alpha/beta-Hydrolases"/>
    <property type="match status" value="1"/>
</dbReference>
<name>A0A6J7XWB4_9ZZZZ</name>
<evidence type="ECO:0000313" key="2">
    <source>
        <dbReference type="EMBL" id="CAB5241151.1"/>
    </source>
</evidence>
<dbReference type="InterPro" id="IPR001375">
    <property type="entry name" value="Peptidase_S9_cat"/>
</dbReference>
<dbReference type="InterPro" id="IPR050585">
    <property type="entry name" value="Xaa-Pro_dipeptidyl-ppase/CocE"/>
</dbReference>
<dbReference type="InterPro" id="IPR029058">
    <property type="entry name" value="AB_hydrolase_fold"/>
</dbReference>
<gene>
    <name evidence="2" type="ORF">UFOPK3554_01273</name>
</gene>
<feature type="domain" description="Peptidase S9 prolyl oligopeptidase catalytic" evidence="1">
    <location>
        <begin position="415"/>
        <end position="612"/>
    </location>
</feature>
<dbReference type="AlphaFoldDB" id="A0A6J7XWB4"/>
<dbReference type="GO" id="GO:0006508">
    <property type="term" value="P:proteolysis"/>
    <property type="evidence" value="ECO:0007669"/>
    <property type="project" value="InterPro"/>
</dbReference>
<dbReference type="InterPro" id="IPR011042">
    <property type="entry name" value="6-blade_b-propeller_TolB-like"/>
</dbReference>
<evidence type="ECO:0000259" key="1">
    <source>
        <dbReference type="Pfam" id="PF00326"/>
    </source>
</evidence>
<dbReference type="GO" id="GO:0008236">
    <property type="term" value="F:serine-type peptidase activity"/>
    <property type="evidence" value="ECO:0007669"/>
    <property type="project" value="InterPro"/>
</dbReference>
<dbReference type="PANTHER" id="PTHR43056">
    <property type="entry name" value="PEPTIDASE S9 PROLYL OLIGOPEPTIDASE"/>
    <property type="match status" value="1"/>
</dbReference>
<dbReference type="Pfam" id="PF00326">
    <property type="entry name" value="Peptidase_S9"/>
    <property type="match status" value="1"/>
</dbReference>
<proteinExistence type="predicted"/>
<dbReference type="SUPFAM" id="SSF82171">
    <property type="entry name" value="DPP6 N-terminal domain-like"/>
    <property type="match status" value="1"/>
</dbReference>
<reference evidence="2" key="1">
    <citation type="submission" date="2020-05" db="EMBL/GenBank/DDBJ databases">
        <authorList>
            <person name="Chiriac C."/>
            <person name="Salcher M."/>
            <person name="Ghai R."/>
            <person name="Kavagutti S V."/>
        </authorList>
    </citation>
    <scope>NUCLEOTIDE SEQUENCE</scope>
</reference>
<dbReference type="EMBL" id="CAFBSG010000030">
    <property type="protein sequence ID" value="CAB5241151.1"/>
    <property type="molecule type" value="Genomic_DNA"/>
</dbReference>
<accession>A0A6J7XWB4</accession>
<protein>
    <submittedName>
        <fullName evidence="2">Unannotated protein</fullName>
    </submittedName>
</protein>
<dbReference type="Gene3D" id="3.40.50.1820">
    <property type="entry name" value="alpha/beta hydrolase"/>
    <property type="match status" value="1"/>
</dbReference>
<sequence>MKPGEWKSDLRASEVAKAGITAAWPSIVGDDVWWSETRPNEDGRTVVVSEKLGDLLDAPFSAEHMVHEYSGRSYLGISTPSGYVLYFVNKSDQCVYRKVQGSQPVALTQPSESAIRYAELIRVKDEIWCVRENVAGATCVRDIVAISDEGDVRVLTSGHQFYANLRISPDGNHLAWISWEHPLMPWDGTELFIADVAEGTLTSKRVIAGSTTNPVLSPQWKDDSFLIYVDEESGWWNPWQVNIDGTKSQIINEPTEWAFPNWQLGYSCIAVIDANHFVGIHGNVDNRRLALVNSQTGELTDFDSEFTLFAPTIATDGKRVVTFAANNSTFRTLVEFDLATMKVSRVIRANPWPIDATYAPEISEIRIPGNGREVKVILHRAQNPNYSHSGPTPVLIQVHGGPTAHAVAVPTLEYLYWTSRGFTVADVNYGGSTGYGAEYRHLLDGQWGVIDYEDVITTVQYLKDQGIADDKRVFIAGGSAGGFTVLNALIHSDIFAAGADYFGVADLKSLAVGTHDFESRYLDSMIGPYPERADLYDERSPLTHAEKLNTPLIIFQGTEDKVVPPSHSESFRDLCQRKSITHKYFAFEGEGHGFDKAESIITSLEECLLFFGAAGNFTPQL</sequence>